<dbReference type="PANTHER" id="PTHR24055">
    <property type="entry name" value="MITOGEN-ACTIVATED PROTEIN KINASE"/>
    <property type="match status" value="1"/>
</dbReference>
<evidence type="ECO:0000256" key="4">
    <source>
        <dbReference type="ARBA" id="ARBA00022777"/>
    </source>
</evidence>
<dbReference type="InterPro" id="IPR050117">
    <property type="entry name" value="MAPK"/>
</dbReference>
<dbReference type="EC" id="2.7.11.24" evidence="8"/>
<dbReference type="InterPro" id="IPR011009">
    <property type="entry name" value="Kinase-like_dom_sf"/>
</dbReference>
<dbReference type="AlphaFoldDB" id="A0A0M0J674"/>
<accession>A0A0M0J674</accession>
<dbReference type="SMART" id="SM00220">
    <property type="entry name" value="S_TKc"/>
    <property type="match status" value="1"/>
</dbReference>
<keyword evidence="4 8" id="KW-0418">Kinase</keyword>
<dbReference type="PROSITE" id="PS00108">
    <property type="entry name" value="PROTEIN_KINASE_ST"/>
    <property type="match status" value="1"/>
</dbReference>
<dbReference type="PROSITE" id="PS50011">
    <property type="entry name" value="PROTEIN_KINASE_DOM"/>
    <property type="match status" value="1"/>
</dbReference>
<dbReference type="PROSITE" id="PS00107">
    <property type="entry name" value="PROTEIN_KINASE_ATP"/>
    <property type="match status" value="1"/>
</dbReference>
<evidence type="ECO:0000313" key="11">
    <source>
        <dbReference type="Proteomes" id="UP000037460"/>
    </source>
</evidence>
<evidence type="ECO:0000256" key="7">
    <source>
        <dbReference type="RuleBase" id="RU000304"/>
    </source>
</evidence>
<feature type="binding site" evidence="6">
    <location>
        <position position="42"/>
    </location>
    <ligand>
        <name>ATP</name>
        <dbReference type="ChEBI" id="CHEBI:30616"/>
    </ligand>
</feature>
<evidence type="ECO:0000256" key="6">
    <source>
        <dbReference type="PROSITE-ProRule" id="PRU10141"/>
    </source>
</evidence>
<organism evidence="10 11">
    <name type="scientific">Chrysochromulina tobinii</name>
    <dbReference type="NCBI Taxonomy" id="1460289"/>
    <lineage>
        <taxon>Eukaryota</taxon>
        <taxon>Haptista</taxon>
        <taxon>Haptophyta</taxon>
        <taxon>Prymnesiophyceae</taxon>
        <taxon>Prymnesiales</taxon>
        <taxon>Chrysochromulinaceae</taxon>
        <taxon>Chrysochromulina</taxon>
    </lineage>
</organism>
<keyword evidence="2 8" id="KW-0808">Transferase</keyword>
<dbReference type="PROSITE" id="PS01351">
    <property type="entry name" value="MAPK"/>
    <property type="match status" value="1"/>
</dbReference>
<dbReference type="EMBL" id="JWZX01003329">
    <property type="protein sequence ID" value="KOO21837.1"/>
    <property type="molecule type" value="Genomic_DNA"/>
</dbReference>
<comment type="activity regulation">
    <text evidence="8">Activated by threonine and tyrosine phosphorylation.</text>
</comment>
<comment type="caution">
    <text evidence="10">The sequence shown here is derived from an EMBL/GenBank/DDBJ whole genome shotgun (WGS) entry which is preliminary data.</text>
</comment>
<dbReference type="InterPro" id="IPR003527">
    <property type="entry name" value="MAP_kinase_CS"/>
</dbReference>
<comment type="cofactor">
    <cofactor evidence="8">
        <name>Mg(2+)</name>
        <dbReference type="ChEBI" id="CHEBI:18420"/>
    </cofactor>
</comment>
<keyword evidence="1 7" id="KW-0723">Serine/threonine-protein kinase</keyword>
<comment type="catalytic activity">
    <reaction evidence="8">
        <text>L-threonyl-[protein] + ATP = O-phospho-L-threonyl-[protein] + ADP + H(+)</text>
        <dbReference type="Rhea" id="RHEA:46608"/>
        <dbReference type="Rhea" id="RHEA-COMP:11060"/>
        <dbReference type="Rhea" id="RHEA-COMP:11605"/>
        <dbReference type="ChEBI" id="CHEBI:15378"/>
        <dbReference type="ChEBI" id="CHEBI:30013"/>
        <dbReference type="ChEBI" id="CHEBI:30616"/>
        <dbReference type="ChEBI" id="CHEBI:61977"/>
        <dbReference type="ChEBI" id="CHEBI:456216"/>
        <dbReference type="EC" id="2.7.11.24"/>
    </reaction>
</comment>
<dbReference type="Gene3D" id="3.30.200.20">
    <property type="entry name" value="Phosphorylase Kinase, domain 1"/>
    <property type="match status" value="1"/>
</dbReference>
<evidence type="ECO:0000256" key="2">
    <source>
        <dbReference type="ARBA" id="ARBA00022679"/>
    </source>
</evidence>
<dbReference type="CDD" id="cd07852">
    <property type="entry name" value="STKc_MAPK15-like"/>
    <property type="match status" value="1"/>
</dbReference>
<dbReference type="GO" id="GO:0005524">
    <property type="term" value="F:ATP binding"/>
    <property type="evidence" value="ECO:0007669"/>
    <property type="project" value="UniProtKB-UniRule"/>
</dbReference>
<dbReference type="FunFam" id="1.10.510.10:FF:000238">
    <property type="entry name" value="Mitogen-activated protein kinase"/>
    <property type="match status" value="1"/>
</dbReference>
<keyword evidence="3 6" id="KW-0547">Nucleotide-binding</keyword>
<evidence type="ECO:0000259" key="9">
    <source>
        <dbReference type="PROSITE" id="PS50011"/>
    </source>
</evidence>
<dbReference type="InterPro" id="IPR008271">
    <property type="entry name" value="Ser/Thr_kinase_AS"/>
</dbReference>
<evidence type="ECO:0000256" key="8">
    <source>
        <dbReference type="RuleBase" id="RU361165"/>
    </source>
</evidence>
<dbReference type="FunFam" id="3.30.200.20:FF:001058">
    <property type="entry name" value="Mitogen-activated protein kinase"/>
    <property type="match status" value="1"/>
</dbReference>
<evidence type="ECO:0000313" key="10">
    <source>
        <dbReference type="EMBL" id="KOO21837.1"/>
    </source>
</evidence>
<comment type="similarity">
    <text evidence="8">Belongs to the protein kinase superfamily. Ser/Thr protein kinase family. MAP kinase subfamily.</text>
</comment>
<dbReference type="SUPFAM" id="SSF56112">
    <property type="entry name" value="Protein kinase-like (PK-like)"/>
    <property type="match status" value="1"/>
</dbReference>
<evidence type="ECO:0000256" key="5">
    <source>
        <dbReference type="ARBA" id="ARBA00022840"/>
    </source>
</evidence>
<feature type="domain" description="Protein kinase" evidence="9">
    <location>
        <begin position="13"/>
        <end position="319"/>
    </location>
</feature>
<sequence>MSDDIDKHVSRRFEVQQKLGKGAYGIVWKALEKKTKEQVALKKVFDAFQNSTDAQRTYREVVYLLQMDHENIIKLNSVIKADNDKDLYLVFEYMETDLHATIRANILEEIHKQYIMYQAFKALAYMHSASLIHRDMKPANLLLNSECLMKVADFGLARSLNSMLSSEDRMDTMTDYVATRWYRAPEILVGSTQYGAKADLWSLGCIFGEMINAKPVFGGTSTLNQLEVISELLGHPSPEQVASLKSTFATTMYENVSGSGSESGSEGGIAALPEKERKARFVTKFPTASPDAIDLLMSSLMYDPEKRISPEEGMVHPYCVQFHDTESVATADKHVESTPSAAVPSFQVTENYMTEVNDNKKLETKMYRTMLHQICDAMPKR</sequence>
<gene>
    <name evidence="10" type="ORF">Ctob_002184</name>
</gene>
<keyword evidence="5 6" id="KW-0067">ATP-binding</keyword>
<dbReference type="Pfam" id="PF00069">
    <property type="entry name" value="Pkinase"/>
    <property type="match status" value="1"/>
</dbReference>
<keyword evidence="11" id="KW-1185">Reference proteome</keyword>
<evidence type="ECO:0000256" key="1">
    <source>
        <dbReference type="ARBA" id="ARBA00022527"/>
    </source>
</evidence>
<proteinExistence type="inferred from homology"/>
<dbReference type="InterPro" id="IPR017441">
    <property type="entry name" value="Protein_kinase_ATP_BS"/>
</dbReference>
<evidence type="ECO:0000256" key="3">
    <source>
        <dbReference type="ARBA" id="ARBA00022741"/>
    </source>
</evidence>
<dbReference type="GO" id="GO:0004707">
    <property type="term" value="F:MAP kinase activity"/>
    <property type="evidence" value="ECO:0007669"/>
    <property type="project" value="UniProtKB-EC"/>
</dbReference>
<reference evidence="11" key="1">
    <citation type="journal article" date="2015" name="PLoS Genet.">
        <title>Genome Sequence and Transcriptome Analyses of Chrysochromulina tobin: Metabolic Tools for Enhanced Algal Fitness in the Prominent Order Prymnesiales (Haptophyceae).</title>
        <authorList>
            <person name="Hovde B.T."/>
            <person name="Deodato C.R."/>
            <person name="Hunsperger H.M."/>
            <person name="Ryken S.A."/>
            <person name="Yost W."/>
            <person name="Jha R.K."/>
            <person name="Patterson J."/>
            <person name="Monnat R.J. Jr."/>
            <person name="Barlow S.B."/>
            <person name="Starkenburg S.R."/>
            <person name="Cattolico R.A."/>
        </authorList>
    </citation>
    <scope>NUCLEOTIDE SEQUENCE</scope>
    <source>
        <strain evidence="11">CCMP291</strain>
    </source>
</reference>
<name>A0A0M0J674_9EUKA</name>
<dbReference type="Proteomes" id="UP000037460">
    <property type="component" value="Unassembled WGS sequence"/>
</dbReference>
<protein>
    <recommendedName>
        <fullName evidence="8">Mitogen-activated protein kinase</fullName>
        <ecNumber evidence="8">2.7.11.24</ecNumber>
    </recommendedName>
</protein>
<dbReference type="Gene3D" id="1.10.510.10">
    <property type="entry name" value="Transferase(Phosphotransferase) domain 1"/>
    <property type="match status" value="1"/>
</dbReference>
<dbReference type="InterPro" id="IPR000719">
    <property type="entry name" value="Prot_kinase_dom"/>
</dbReference>
<keyword evidence="8" id="KW-0460">Magnesium</keyword>
<dbReference type="OrthoDB" id="192887at2759"/>